<feature type="compositionally biased region" description="Basic and acidic residues" evidence="1">
    <location>
        <begin position="477"/>
        <end position="495"/>
    </location>
</feature>
<organism evidence="3 4">
    <name type="scientific">Rhodofomes roseus</name>
    <dbReference type="NCBI Taxonomy" id="34475"/>
    <lineage>
        <taxon>Eukaryota</taxon>
        <taxon>Fungi</taxon>
        <taxon>Dikarya</taxon>
        <taxon>Basidiomycota</taxon>
        <taxon>Agaricomycotina</taxon>
        <taxon>Agaricomycetes</taxon>
        <taxon>Polyporales</taxon>
        <taxon>Rhodofomes</taxon>
    </lineage>
</organism>
<evidence type="ECO:0000313" key="3">
    <source>
        <dbReference type="EMBL" id="TFY58484.1"/>
    </source>
</evidence>
<feature type="transmembrane region" description="Helical" evidence="2">
    <location>
        <begin position="78"/>
        <end position="100"/>
    </location>
</feature>
<feature type="transmembrane region" description="Helical" evidence="2">
    <location>
        <begin position="201"/>
        <end position="224"/>
    </location>
</feature>
<evidence type="ECO:0000256" key="2">
    <source>
        <dbReference type="SAM" id="Phobius"/>
    </source>
</evidence>
<evidence type="ECO:0000256" key="1">
    <source>
        <dbReference type="SAM" id="MobiDB-lite"/>
    </source>
</evidence>
<reference evidence="3 4" key="1">
    <citation type="submission" date="2019-01" db="EMBL/GenBank/DDBJ databases">
        <title>Genome sequencing of the rare red list fungi Fomitopsis rosea.</title>
        <authorList>
            <person name="Buettner E."/>
            <person name="Kellner H."/>
        </authorList>
    </citation>
    <scope>NUCLEOTIDE SEQUENCE [LARGE SCALE GENOMIC DNA]</scope>
    <source>
        <strain evidence="3 4">DSM 105464</strain>
    </source>
</reference>
<dbReference type="AlphaFoldDB" id="A0A4Y9Y7J2"/>
<keyword evidence="2" id="KW-0812">Transmembrane</keyword>
<evidence type="ECO:0000313" key="4">
    <source>
        <dbReference type="Proteomes" id="UP000298390"/>
    </source>
</evidence>
<keyword evidence="2" id="KW-1133">Transmembrane helix</keyword>
<feature type="region of interest" description="Disordered" evidence="1">
    <location>
        <begin position="435"/>
        <end position="495"/>
    </location>
</feature>
<dbReference type="STRING" id="34475.A0A4Y9Y7J2"/>
<proteinExistence type="predicted"/>
<feature type="transmembrane region" description="Helical" evidence="2">
    <location>
        <begin position="134"/>
        <end position="156"/>
    </location>
</feature>
<keyword evidence="2" id="KW-0472">Membrane</keyword>
<dbReference type="EMBL" id="SEKV01000357">
    <property type="protein sequence ID" value="TFY58484.1"/>
    <property type="molecule type" value="Genomic_DNA"/>
</dbReference>
<feature type="transmembrane region" description="Helical" evidence="2">
    <location>
        <begin position="236"/>
        <end position="260"/>
    </location>
</feature>
<sequence length="516" mass="58504">MLWLRTALRGMSRCLLLHTVLTVYRSDADPILQYRPVFARSLPVQLLVNGIVLTLMAVLLLQLLFTAQYHFRLAPVNYAFQFAGVCMLLTNVIASLHVIMSTVSDESKTWPYMLNYVSVDLPPQGALGWSTAEIMAWLFMMASTGLLIQATHIQFLGLLFPSKLEKRLIFWLLGPLAATSAIMQLIRIIDTPLVQRSSIAVQNVCNATLSLLFTVSLMLWGLLVNRKNAWRMDGGTAAFGVGALVLAPISTVISLVYIPTRFEFSWMKPLMWSVILWQSFFGWWWWVGAGMGVGELDELLSRQEKRQRKRAGKTKKRGRGEREGTLLGGVAHAMGLRRGEPGARHASPPSVSNSGARGWRILRHTKAFWMFLRHEHLTAARAQAEEWIERVTEVYGPNGDRGWGLGQFGVGARHVGERDADAETVVGDEEYEMEEMDGREHAVVDTDGGGKAAQGNNDEQQEREEGRRRVRRRGRRRDVDDARDPTRNGAQDLERPRSMWWWGPFRRWRLQDATEY</sequence>
<feature type="transmembrane region" description="Helical" evidence="2">
    <location>
        <begin position="44"/>
        <end position="66"/>
    </location>
</feature>
<feature type="transmembrane region" description="Helical" evidence="2">
    <location>
        <begin position="168"/>
        <end position="189"/>
    </location>
</feature>
<dbReference type="Proteomes" id="UP000298390">
    <property type="component" value="Unassembled WGS sequence"/>
</dbReference>
<accession>A0A4Y9Y7J2</accession>
<gene>
    <name evidence="3" type="ORF">EVJ58_g6387</name>
</gene>
<protein>
    <submittedName>
        <fullName evidence="3">Uncharacterized protein</fullName>
    </submittedName>
</protein>
<comment type="caution">
    <text evidence="3">The sequence shown here is derived from an EMBL/GenBank/DDBJ whole genome shotgun (WGS) entry which is preliminary data.</text>
</comment>
<feature type="transmembrane region" description="Helical" evidence="2">
    <location>
        <begin position="280"/>
        <end position="300"/>
    </location>
</feature>
<name>A0A4Y9Y7J2_9APHY</name>